<accession>A0AAE3E1Z1</accession>
<reference evidence="1 2" key="1">
    <citation type="submission" date="2021-10" db="EMBL/GenBank/DDBJ databases">
        <title>Anaerobic single-cell dispensing facilitates the cultivation of human gut bacteria.</title>
        <authorList>
            <person name="Afrizal A."/>
        </authorList>
    </citation>
    <scope>NUCLEOTIDE SEQUENCE [LARGE SCALE GENOMIC DNA]</scope>
    <source>
        <strain evidence="1 2">CLA-AA-H232</strain>
    </source>
</reference>
<dbReference type="Proteomes" id="UP001198242">
    <property type="component" value="Unassembled WGS sequence"/>
</dbReference>
<evidence type="ECO:0000313" key="1">
    <source>
        <dbReference type="EMBL" id="MCC2211770.1"/>
    </source>
</evidence>
<organism evidence="1 2">
    <name type="scientific">Hominilimicola fabiformis</name>
    <dbReference type="NCBI Taxonomy" id="2885356"/>
    <lineage>
        <taxon>Bacteria</taxon>
        <taxon>Bacillati</taxon>
        <taxon>Bacillota</taxon>
        <taxon>Clostridia</taxon>
        <taxon>Eubacteriales</taxon>
        <taxon>Oscillospiraceae</taxon>
        <taxon>Hominilimicola</taxon>
    </lineage>
</organism>
<proteinExistence type="predicted"/>
<protein>
    <submittedName>
        <fullName evidence="1">Uncharacterized protein</fullName>
    </submittedName>
</protein>
<dbReference type="EMBL" id="JAJEQM010000026">
    <property type="protein sequence ID" value="MCC2211770.1"/>
    <property type="molecule type" value="Genomic_DNA"/>
</dbReference>
<dbReference type="RefSeq" id="WP_308457162.1">
    <property type="nucleotide sequence ID" value="NZ_JAJEQM010000026.1"/>
</dbReference>
<name>A0AAE3E1Z1_9FIRM</name>
<evidence type="ECO:0000313" key="2">
    <source>
        <dbReference type="Proteomes" id="UP001198242"/>
    </source>
</evidence>
<dbReference type="AlphaFoldDB" id="A0AAE3E1Z1"/>
<keyword evidence="2" id="KW-1185">Reference proteome</keyword>
<sequence length="138" mass="15854">MQVCPKCGYVTMDNNDKYCPNCIYKAEYENVDDVSKGLKEMYEEDYEDQLLFESFGIKRDNSYVPKTSEEQLAEERAERLAREHEYEKQHPNAVRCPKCGSYSVATTNRGYSLLTGFIGSGSPRNVCQKCGHKWKPGK</sequence>
<gene>
    <name evidence="1" type="ORF">LKE05_13370</name>
</gene>
<comment type="caution">
    <text evidence="1">The sequence shown here is derived from an EMBL/GenBank/DDBJ whole genome shotgun (WGS) entry which is preliminary data.</text>
</comment>